<gene>
    <name evidence="3" type="ORF">B0T20DRAFT_509446</name>
</gene>
<dbReference type="InterPro" id="IPR057227">
    <property type="entry name" value="DUF7905"/>
</dbReference>
<sequence>MSHTTRDRQLKSCSGTSLSSQPRGQAPEALCIQVDLLIPTRGFRIIDDQDRELKTILEQIEHQHGVRIRISAPEDPLQISAASPKNAKEAIASILKSLVLREGHATVWNNTVLVAPPSFENKNAIQILLQENPGTTWFRPSVVVNTSAKAVDSSAAQAYKGDLKAAMVRVGDGLRYSPNRMRMRIAFGKLLFKERKRETASYTLEQFARLARRVSKRGTSHMEMRLGGESMCEKIQQALCLDPDFGRPTVTNNSIIVTTKNFNLELSVDGKHQGGFVFGALNAFHREKTHRSVEIASVCPEKTHDWVLTIESPIDANQTGCKLPLNYSTLTKGIKARNNTKADCIEPYVAASFAEAHAIEALISKTSSSYYVNGDYVVEVSKYKQWSTSKRQAQEPVIGVSLSMYRPEWDDAMVHANVSNGPRPWAAFPEEFFKSSMAPGDPTKDLDPVDALLYWIGKIQAVLDIVA</sequence>
<evidence type="ECO:0000313" key="4">
    <source>
        <dbReference type="Proteomes" id="UP001281003"/>
    </source>
</evidence>
<organism evidence="3 4">
    <name type="scientific">Sordaria brevicollis</name>
    <dbReference type="NCBI Taxonomy" id="83679"/>
    <lineage>
        <taxon>Eukaryota</taxon>
        <taxon>Fungi</taxon>
        <taxon>Dikarya</taxon>
        <taxon>Ascomycota</taxon>
        <taxon>Pezizomycotina</taxon>
        <taxon>Sordariomycetes</taxon>
        <taxon>Sordariomycetidae</taxon>
        <taxon>Sordariales</taxon>
        <taxon>Sordariaceae</taxon>
        <taxon>Sordaria</taxon>
    </lineage>
</organism>
<evidence type="ECO:0000259" key="2">
    <source>
        <dbReference type="Pfam" id="PF25482"/>
    </source>
</evidence>
<reference evidence="3" key="1">
    <citation type="journal article" date="2023" name="Mol. Phylogenet. Evol.">
        <title>Genome-scale phylogeny and comparative genomics of the fungal order Sordariales.</title>
        <authorList>
            <person name="Hensen N."/>
            <person name="Bonometti L."/>
            <person name="Westerberg I."/>
            <person name="Brannstrom I.O."/>
            <person name="Guillou S."/>
            <person name="Cros-Aarteil S."/>
            <person name="Calhoun S."/>
            <person name="Haridas S."/>
            <person name="Kuo A."/>
            <person name="Mondo S."/>
            <person name="Pangilinan J."/>
            <person name="Riley R."/>
            <person name="LaButti K."/>
            <person name="Andreopoulos B."/>
            <person name="Lipzen A."/>
            <person name="Chen C."/>
            <person name="Yan M."/>
            <person name="Daum C."/>
            <person name="Ng V."/>
            <person name="Clum A."/>
            <person name="Steindorff A."/>
            <person name="Ohm R.A."/>
            <person name="Martin F."/>
            <person name="Silar P."/>
            <person name="Natvig D.O."/>
            <person name="Lalanne C."/>
            <person name="Gautier V."/>
            <person name="Ament-Velasquez S.L."/>
            <person name="Kruys A."/>
            <person name="Hutchinson M.I."/>
            <person name="Powell A.J."/>
            <person name="Barry K."/>
            <person name="Miller A.N."/>
            <person name="Grigoriev I.V."/>
            <person name="Debuchy R."/>
            <person name="Gladieux P."/>
            <person name="Hiltunen Thoren M."/>
            <person name="Johannesson H."/>
        </authorList>
    </citation>
    <scope>NUCLEOTIDE SEQUENCE</scope>
    <source>
        <strain evidence="3">FGSC 1904</strain>
    </source>
</reference>
<feature type="compositionally biased region" description="Basic and acidic residues" evidence="1">
    <location>
        <begin position="1"/>
        <end position="10"/>
    </location>
</feature>
<keyword evidence="4" id="KW-1185">Reference proteome</keyword>
<accession>A0AAE0U996</accession>
<feature type="domain" description="DUF7905" evidence="2">
    <location>
        <begin position="173"/>
        <end position="434"/>
    </location>
</feature>
<reference evidence="3" key="2">
    <citation type="submission" date="2023-07" db="EMBL/GenBank/DDBJ databases">
        <authorList>
            <consortium name="Lawrence Berkeley National Laboratory"/>
            <person name="Haridas S."/>
            <person name="Hensen N."/>
            <person name="Bonometti L."/>
            <person name="Westerberg I."/>
            <person name="Brannstrom I.O."/>
            <person name="Guillou S."/>
            <person name="Cros-Aarteil S."/>
            <person name="Calhoun S."/>
            <person name="Kuo A."/>
            <person name="Mondo S."/>
            <person name="Pangilinan J."/>
            <person name="Riley R."/>
            <person name="LaButti K."/>
            <person name="Andreopoulos B."/>
            <person name="Lipzen A."/>
            <person name="Chen C."/>
            <person name="Yanf M."/>
            <person name="Daum C."/>
            <person name="Ng V."/>
            <person name="Clum A."/>
            <person name="Steindorff A."/>
            <person name="Ohm R."/>
            <person name="Martin F."/>
            <person name="Silar P."/>
            <person name="Natvig D."/>
            <person name="Lalanne C."/>
            <person name="Gautier V."/>
            <person name="Ament-velasquez S.L."/>
            <person name="Kruys A."/>
            <person name="Hutchinson M.I."/>
            <person name="Powell A.J."/>
            <person name="Barry K."/>
            <person name="Miller A.N."/>
            <person name="Grigoriev I.V."/>
            <person name="Debuchy R."/>
            <person name="Gladieux P."/>
            <person name="Thoren M.H."/>
            <person name="Johannesson H."/>
        </authorList>
    </citation>
    <scope>NUCLEOTIDE SEQUENCE</scope>
    <source>
        <strain evidence="3">FGSC 1904</strain>
    </source>
</reference>
<evidence type="ECO:0000313" key="3">
    <source>
        <dbReference type="EMBL" id="KAK3395706.1"/>
    </source>
</evidence>
<dbReference type="Proteomes" id="UP001281003">
    <property type="component" value="Unassembled WGS sequence"/>
</dbReference>
<dbReference type="EMBL" id="JAUTDP010000010">
    <property type="protein sequence ID" value="KAK3395706.1"/>
    <property type="molecule type" value="Genomic_DNA"/>
</dbReference>
<feature type="compositionally biased region" description="Polar residues" evidence="1">
    <location>
        <begin position="11"/>
        <end position="23"/>
    </location>
</feature>
<protein>
    <recommendedName>
        <fullName evidence="2">DUF7905 domain-containing protein</fullName>
    </recommendedName>
</protein>
<evidence type="ECO:0000256" key="1">
    <source>
        <dbReference type="SAM" id="MobiDB-lite"/>
    </source>
</evidence>
<proteinExistence type="predicted"/>
<dbReference type="Pfam" id="PF25482">
    <property type="entry name" value="DUF7905"/>
    <property type="match status" value="1"/>
</dbReference>
<feature type="region of interest" description="Disordered" evidence="1">
    <location>
        <begin position="1"/>
        <end position="24"/>
    </location>
</feature>
<name>A0AAE0U996_SORBR</name>
<dbReference type="AlphaFoldDB" id="A0AAE0U996"/>
<comment type="caution">
    <text evidence="3">The sequence shown here is derived from an EMBL/GenBank/DDBJ whole genome shotgun (WGS) entry which is preliminary data.</text>
</comment>